<accession>A0A6A5KSP1</accession>
<evidence type="ECO:0000313" key="3">
    <source>
        <dbReference type="Proteomes" id="UP000800040"/>
    </source>
</evidence>
<feature type="compositionally biased region" description="Polar residues" evidence="1">
    <location>
        <begin position="27"/>
        <end position="41"/>
    </location>
</feature>
<dbReference type="Pfam" id="PF04938">
    <property type="entry name" value="SIP1"/>
    <property type="match status" value="1"/>
</dbReference>
<name>A0A6A5KSP1_9PLEO</name>
<evidence type="ECO:0000256" key="1">
    <source>
        <dbReference type="SAM" id="MobiDB-lite"/>
    </source>
</evidence>
<dbReference type="Proteomes" id="UP000800040">
    <property type="component" value="Unassembled WGS sequence"/>
</dbReference>
<dbReference type="InterPro" id="IPR035426">
    <property type="entry name" value="Gemin2/Brr1"/>
</dbReference>
<feature type="region of interest" description="Disordered" evidence="1">
    <location>
        <begin position="26"/>
        <end position="76"/>
    </location>
</feature>
<dbReference type="GO" id="GO:0000387">
    <property type="term" value="P:spliceosomal snRNP assembly"/>
    <property type="evidence" value="ECO:0007669"/>
    <property type="project" value="InterPro"/>
</dbReference>
<feature type="compositionally biased region" description="Basic and acidic residues" evidence="1">
    <location>
        <begin position="402"/>
        <end position="423"/>
    </location>
</feature>
<evidence type="ECO:0000313" key="2">
    <source>
        <dbReference type="EMBL" id="KAF1838479.1"/>
    </source>
</evidence>
<gene>
    <name evidence="2" type="ORF">BDW02DRAFT_585759</name>
</gene>
<proteinExistence type="predicted"/>
<dbReference type="Gene3D" id="1.20.58.1070">
    <property type="match status" value="1"/>
</dbReference>
<dbReference type="AlphaFoldDB" id="A0A6A5KSP1"/>
<feature type="compositionally biased region" description="Basic and acidic residues" evidence="1">
    <location>
        <begin position="431"/>
        <end position="445"/>
    </location>
</feature>
<feature type="region of interest" description="Disordered" evidence="1">
    <location>
        <begin position="305"/>
        <end position="358"/>
    </location>
</feature>
<feature type="region of interest" description="Disordered" evidence="1">
    <location>
        <begin position="382"/>
        <end position="447"/>
    </location>
</feature>
<dbReference type="OrthoDB" id="428895at2759"/>
<feature type="compositionally biased region" description="Acidic residues" evidence="1">
    <location>
        <begin position="337"/>
        <end position="353"/>
    </location>
</feature>
<sequence length="480" mass="52689">MATAGVNLATTKDGETYNKLQRPADYLTSTTPHAPSVTTVPSAIVHSGKRKREQDSGYGSKRARTGCNAADSTNTNGRLRAGVRTALPVLDEEEQPSDEFSREASAYIRGVMSEASTKTLLVAPTSPDAHRGFCDDKHLPYTRTIDSQHVVFQEGVCIAVDNGYEYMTEYWDEDYLDPHESCHRLILQRFLVLRHRLTEGKGDSIPDSECTGRPGLKREWPEIVERIYPALDEVLHMDESTLYTAIRGCVIALGNSTTVSPEKSCWIWTLLASTGDLGTLDHGRISKIRDLGLAAGRLGTRLRAAQDCDGRSNSGGSKNSLDHSPGDNGVAVRDDGDMSESDGEMAISEDLDEVGGLTGDRSLESARARLLAQLGDRLVPSGMSAPVMSPAKSPQQNFHHLSRAEAERQRQEMRKQGRHDEQALRAGPAASDREEAGSKDTDRVPLSESDWNTKATIDMILTVVAECYGQKDLLRYREAW</sequence>
<protein>
    <submittedName>
        <fullName evidence="2">Uncharacterized protein</fullName>
    </submittedName>
</protein>
<reference evidence="2" key="1">
    <citation type="submission" date="2020-01" db="EMBL/GenBank/DDBJ databases">
        <authorList>
            <consortium name="DOE Joint Genome Institute"/>
            <person name="Haridas S."/>
            <person name="Albert R."/>
            <person name="Binder M."/>
            <person name="Bloem J."/>
            <person name="Labutti K."/>
            <person name="Salamov A."/>
            <person name="Andreopoulos B."/>
            <person name="Baker S.E."/>
            <person name="Barry K."/>
            <person name="Bills G."/>
            <person name="Bluhm B.H."/>
            <person name="Cannon C."/>
            <person name="Castanera R."/>
            <person name="Culley D.E."/>
            <person name="Daum C."/>
            <person name="Ezra D."/>
            <person name="Gonzalez J.B."/>
            <person name="Henrissat B."/>
            <person name="Kuo A."/>
            <person name="Liang C."/>
            <person name="Lipzen A."/>
            <person name="Lutzoni F."/>
            <person name="Magnuson J."/>
            <person name="Mondo S."/>
            <person name="Nolan M."/>
            <person name="Ohm R."/>
            <person name="Pangilinan J."/>
            <person name="Park H.-J."/>
            <person name="Ramirez L."/>
            <person name="Alfaro M."/>
            <person name="Sun H."/>
            <person name="Tritt A."/>
            <person name="Yoshinaga Y."/>
            <person name="Zwiers L.-H."/>
            <person name="Turgeon B.G."/>
            <person name="Goodwin S.B."/>
            <person name="Spatafora J.W."/>
            <person name="Crous P.W."/>
            <person name="Grigoriev I.V."/>
        </authorList>
    </citation>
    <scope>NUCLEOTIDE SEQUENCE</scope>
    <source>
        <strain evidence="2">P77</strain>
    </source>
</reference>
<keyword evidence="3" id="KW-1185">Reference proteome</keyword>
<organism evidence="2 3">
    <name type="scientific">Decorospora gaudefroyi</name>
    <dbReference type="NCBI Taxonomy" id="184978"/>
    <lineage>
        <taxon>Eukaryota</taxon>
        <taxon>Fungi</taxon>
        <taxon>Dikarya</taxon>
        <taxon>Ascomycota</taxon>
        <taxon>Pezizomycotina</taxon>
        <taxon>Dothideomycetes</taxon>
        <taxon>Pleosporomycetidae</taxon>
        <taxon>Pleosporales</taxon>
        <taxon>Pleosporineae</taxon>
        <taxon>Pleosporaceae</taxon>
        <taxon>Decorospora</taxon>
    </lineage>
</organism>
<dbReference type="EMBL" id="ML975251">
    <property type="protein sequence ID" value="KAF1838479.1"/>
    <property type="molecule type" value="Genomic_DNA"/>
</dbReference>